<dbReference type="InterPro" id="IPR035915">
    <property type="entry name" value="Plakin_repeat_sf"/>
</dbReference>
<dbReference type="Proteomes" id="UP000663832">
    <property type="component" value="Unassembled WGS sequence"/>
</dbReference>
<sequence>MNKLFDNTEKIVKFNRSLSQQLQIKYVLNPYTQSVIDVQHAIKLGILHNGHYRNKSGDLIPFHIAANQGLIEFITTDQLDYEEMEIEYHSKFCPIITNLRIDQVYDQYKQCMITFRQAINSGYLDTELFLYSCSNISMSIHEAFYHGYILGELCTNMNKQILSSQELLRNTNDFEYENLFTILTNIMNSLNEFINTINIIDDCQLTIDGYIQHKTTGKCYLLTQAMELDFISFQEDVR</sequence>
<proteinExistence type="predicted"/>
<evidence type="ECO:0000313" key="1">
    <source>
        <dbReference type="EMBL" id="CAF1329804.1"/>
    </source>
</evidence>
<evidence type="ECO:0000313" key="4">
    <source>
        <dbReference type="Proteomes" id="UP000663877"/>
    </source>
</evidence>
<evidence type="ECO:0000313" key="2">
    <source>
        <dbReference type="EMBL" id="CAF1331796.1"/>
    </source>
</evidence>
<comment type="caution">
    <text evidence="2">The sequence shown here is derived from an EMBL/GenBank/DDBJ whole genome shotgun (WGS) entry which is preliminary data.</text>
</comment>
<reference evidence="2" key="1">
    <citation type="submission" date="2021-02" db="EMBL/GenBank/DDBJ databases">
        <authorList>
            <person name="Nowell W R."/>
        </authorList>
    </citation>
    <scope>NUCLEOTIDE SEQUENCE</scope>
</reference>
<evidence type="ECO:0000313" key="3">
    <source>
        <dbReference type="Proteomes" id="UP000663832"/>
    </source>
</evidence>
<dbReference type="EMBL" id="CAJNOM010000295">
    <property type="protein sequence ID" value="CAF1329804.1"/>
    <property type="molecule type" value="Genomic_DNA"/>
</dbReference>
<accession>A0A815FYQ7</accession>
<keyword evidence="3" id="KW-1185">Reference proteome</keyword>
<dbReference type="AlphaFoldDB" id="A0A815FYQ7"/>
<gene>
    <name evidence="2" type="ORF">BJG266_LOCUS33924</name>
    <name evidence="1" type="ORF">QVE165_LOCUS32822</name>
</gene>
<name>A0A815FYQ7_9BILA</name>
<dbReference type="OrthoDB" id="9977286at2759"/>
<dbReference type="EMBL" id="CAJNOI010000700">
    <property type="protein sequence ID" value="CAF1331796.1"/>
    <property type="molecule type" value="Genomic_DNA"/>
</dbReference>
<dbReference type="Gene3D" id="3.90.1290.10">
    <property type="entry name" value="Plakin repeat"/>
    <property type="match status" value="1"/>
</dbReference>
<dbReference type="Proteomes" id="UP000663877">
    <property type="component" value="Unassembled WGS sequence"/>
</dbReference>
<organism evidence="2 4">
    <name type="scientific">Adineta steineri</name>
    <dbReference type="NCBI Taxonomy" id="433720"/>
    <lineage>
        <taxon>Eukaryota</taxon>
        <taxon>Metazoa</taxon>
        <taxon>Spiralia</taxon>
        <taxon>Gnathifera</taxon>
        <taxon>Rotifera</taxon>
        <taxon>Eurotatoria</taxon>
        <taxon>Bdelloidea</taxon>
        <taxon>Adinetida</taxon>
        <taxon>Adinetidae</taxon>
        <taxon>Adineta</taxon>
    </lineage>
</organism>
<protein>
    <submittedName>
        <fullName evidence="2">Uncharacterized protein</fullName>
    </submittedName>
</protein>
<dbReference type="SUPFAM" id="SSF75399">
    <property type="entry name" value="Plakin repeat"/>
    <property type="match status" value="1"/>
</dbReference>